<accession>A0A4Y8RVF4</accession>
<evidence type="ECO:0000256" key="1">
    <source>
        <dbReference type="ARBA" id="ARBA00007469"/>
    </source>
</evidence>
<evidence type="ECO:0000256" key="2">
    <source>
        <dbReference type="RuleBase" id="RU004328"/>
    </source>
</evidence>
<dbReference type="InterPro" id="IPR039378">
    <property type="entry name" value="RNase_T2_prok"/>
</dbReference>
<dbReference type="CDD" id="cd01062">
    <property type="entry name" value="RNase_T2_prok"/>
    <property type="match status" value="1"/>
</dbReference>
<feature type="signal peptide" evidence="4">
    <location>
        <begin position="1"/>
        <end position="21"/>
    </location>
</feature>
<feature type="compositionally biased region" description="Acidic residues" evidence="3">
    <location>
        <begin position="116"/>
        <end position="126"/>
    </location>
</feature>
<dbReference type="InterPro" id="IPR001568">
    <property type="entry name" value="RNase_T2-like"/>
</dbReference>
<protein>
    <submittedName>
        <fullName evidence="5">Ribonuclease T</fullName>
    </submittedName>
</protein>
<evidence type="ECO:0000313" key="5">
    <source>
        <dbReference type="EMBL" id="TFF27434.1"/>
    </source>
</evidence>
<evidence type="ECO:0000256" key="3">
    <source>
        <dbReference type="SAM" id="MobiDB-lite"/>
    </source>
</evidence>
<dbReference type="Proteomes" id="UP000298179">
    <property type="component" value="Unassembled WGS sequence"/>
</dbReference>
<dbReference type="OrthoDB" id="4720638at2"/>
<dbReference type="PROSITE" id="PS00531">
    <property type="entry name" value="RNASE_T2_2"/>
    <property type="match status" value="1"/>
</dbReference>
<dbReference type="Pfam" id="PF00445">
    <property type="entry name" value="Ribonuclease_T2"/>
    <property type="match status" value="1"/>
</dbReference>
<dbReference type="PROSITE" id="PS00530">
    <property type="entry name" value="RNASE_T2_1"/>
    <property type="match status" value="1"/>
</dbReference>
<dbReference type="InterPro" id="IPR018188">
    <property type="entry name" value="RNase_T2_His_AS_1"/>
</dbReference>
<organism evidence="5 6">
    <name type="scientific">Jiella endophytica</name>
    <dbReference type="NCBI Taxonomy" id="2558362"/>
    <lineage>
        <taxon>Bacteria</taxon>
        <taxon>Pseudomonadati</taxon>
        <taxon>Pseudomonadota</taxon>
        <taxon>Alphaproteobacteria</taxon>
        <taxon>Hyphomicrobiales</taxon>
        <taxon>Aurantimonadaceae</taxon>
        <taxon>Jiella</taxon>
    </lineage>
</organism>
<dbReference type="InterPro" id="IPR033130">
    <property type="entry name" value="RNase_T2_His_AS_2"/>
</dbReference>
<dbReference type="InterPro" id="IPR036430">
    <property type="entry name" value="RNase_T2-like_sf"/>
</dbReference>
<dbReference type="Gene3D" id="3.90.730.10">
    <property type="entry name" value="Ribonuclease T2-like"/>
    <property type="match status" value="1"/>
</dbReference>
<feature type="region of interest" description="Disordered" evidence="3">
    <location>
        <begin position="103"/>
        <end position="150"/>
    </location>
</feature>
<name>A0A4Y8RVF4_9HYPH</name>
<keyword evidence="6" id="KW-1185">Reference proteome</keyword>
<dbReference type="RefSeq" id="WP_134760038.1">
    <property type="nucleotide sequence ID" value="NZ_SOZD01000001.1"/>
</dbReference>
<evidence type="ECO:0000313" key="6">
    <source>
        <dbReference type="Proteomes" id="UP000298179"/>
    </source>
</evidence>
<dbReference type="PANTHER" id="PTHR11240">
    <property type="entry name" value="RIBONUCLEASE T2"/>
    <property type="match status" value="1"/>
</dbReference>
<proteinExistence type="inferred from homology"/>
<evidence type="ECO:0000256" key="4">
    <source>
        <dbReference type="SAM" id="SignalP"/>
    </source>
</evidence>
<feature type="chain" id="PRO_5021473551" evidence="4">
    <location>
        <begin position="22"/>
        <end position="364"/>
    </location>
</feature>
<reference evidence="5 6" key="1">
    <citation type="submission" date="2019-03" db="EMBL/GenBank/DDBJ databases">
        <title>Jiella endophytica sp. nov., a novel endophytic bacterium isolated from root of Ficus microcarpa Linn. f.</title>
        <authorList>
            <person name="Tuo L."/>
        </authorList>
    </citation>
    <scope>NUCLEOTIDE SEQUENCE [LARGE SCALE GENOMIC DNA]</scope>
    <source>
        <strain evidence="5 6">CBS5Q-3</strain>
    </source>
</reference>
<dbReference type="GO" id="GO:0003723">
    <property type="term" value="F:RNA binding"/>
    <property type="evidence" value="ECO:0007669"/>
    <property type="project" value="InterPro"/>
</dbReference>
<dbReference type="PANTHER" id="PTHR11240:SF22">
    <property type="entry name" value="RIBONUCLEASE T2"/>
    <property type="match status" value="1"/>
</dbReference>
<dbReference type="GO" id="GO:0006401">
    <property type="term" value="P:RNA catabolic process"/>
    <property type="evidence" value="ECO:0007669"/>
    <property type="project" value="UniProtKB-ARBA"/>
</dbReference>
<comment type="caution">
    <text evidence="5">The sequence shown here is derived from an EMBL/GenBank/DDBJ whole genome shotgun (WGS) entry which is preliminary data.</text>
</comment>
<feature type="compositionally biased region" description="Gly residues" evidence="3">
    <location>
        <begin position="105"/>
        <end position="114"/>
    </location>
</feature>
<sequence>MRVTRMAMLLGLVLAGGAASAQEPLEGYVIARKACNATISIRNAASESGTVLDLERAYQLIGENRTNGTHYYVVVPGAEPSRRWIDKSCGDWVKLVARGEAFERPGGGGAGGTGDTDTDVDDDMADAGDGGGSTGGTPSGGGQTGSPPRNFVLAISWQPAFCETHGSKAECKSQTEARFDADHFTLHGLWPQPRGLEYCGVSAGQKSDDKAGRWDRLPAVAVDDETRAALSKVMPGTQSMLERHEWTRHGTCYQEAEDAYFDDALAVIGKINASRVRELFAGAIGRSLTRAEIRAAFDEAFGAGAGERVRVACSRDGDRRLIGELTIGLVGEITEDPDVAALIAAAKPTDGGCSDGIVDKVGFQ</sequence>
<gene>
    <name evidence="5" type="ORF">E3C22_02950</name>
</gene>
<dbReference type="GO" id="GO:0033897">
    <property type="term" value="F:ribonuclease T2 activity"/>
    <property type="evidence" value="ECO:0007669"/>
    <property type="project" value="InterPro"/>
</dbReference>
<dbReference type="SUPFAM" id="SSF55895">
    <property type="entry name" value="Ribonuclease Rh-like"/>
    <property type="match status" value="1"/>
</dbReference>
<feature type="compositionally biased region" description="Gly residues" evidence="3">
    <location>
        <begin position="128"/>
        <end position="144"/>
    </location>
</feature>
<dbReference type="EMBL" id="SOZD01000001">
    <property type="protein sequence ID" value="TFF27434.1"/>
    <property type="molecule type" value="Genomic_DNA"/>
</dbReference>
<dbReference type="AlphaFoldDB" id="A0A4Y8RVF4"/>
<keyword evidence="4" id="KW-0732">Signal</keyword>
<comment type="similarity">
    <text evidence="1 2">Belongs to the RNase T2 family.</text>
</comment>